<proteinExistence type="predicted"/>
<feature type="transmembrane region" description="Helical" evidence="1">
    <location>
        <begin position="211"/>
        <end position="228"/>
    </location>
</feature>
<evidence type="ECO:0000313" key="2">
    <source>
        <dbReference type="EMBL" id="WFS25144.1"/>
    </source>
</evidence>
<keyword evidence="2" id="KW-0614">Plasmid</keyword>
<gene>
    <name evidence="2" type="ORF">PR018_23005</name>
</gene>
<evidence type="ECO:0000313" key="3">
    <source>
        <dbReference type="Proteomes" id="UP000318939"/>
    </source>
</evidence>
<dbReference type="RefSeq" id="WP_142832597.1">
    <property type="nucleotide sequence ID" value="NZ_CP117268.1"/>
</dbReference>
<accession>A0ABY8IPT6</accession>
<dbReference type="EMBL" id="CP117268">
    <property type="protein sequence ID" value="WFS25144.1"/>
    <property type="molecule type" value="Genomic_DNA"/>
</dbReference>
<keyword evidence="1" id="KW-0472">Membrane</keyword>
<name>A0ABY8IPT6_9HYPH</name>
<keyword evidence="1" id="KW-0812">Transmembrane</keyword>
<dbReference type="Proteomes" id="UP000318939">
    <property type="component" value="Plasmid unnamed1"/>
</dbReference>
<organism evidence="2 3">
    <name type="scientific">Rhizobium rhododendri</name>
    <dbReference type="NCBI Taxonomy" id="2506430"/>
    <lineage>
        <taxon>Bacteria</taxon>
        <taxon>Pseudomonadati</taxon>
        <taxon>Pseudomonadota</taxon>
        <taxon>Alphaproteobacteria</taxon>
        <taxon>Hyphomicrobiales</taxon>
        <taxon>Rhizobiaceae</taxon>
        <taxon>Rhizobium/Agrobacterium group</taxon>
        <taxon>Rhizobium</taxon>
    </lineage>
</organism>
<protein>
    <submittedName>
        <fullName evidence="2">Uncharacterized protein</fullName>
    </submittedName>
</protein>
<keyword evidence="3" id="KW-1185">Reference proteome</keyword>
<feature type="transmembrane region" description="Helical" evidence="1">
    <location>
        <begin position="29"/>
        <end position="46"/>
    </location>
</feature>
<reference evidence="2 3" key="2">
    <citation type="journal article" date="2023" name="MicrobiologyOpen">
        <title>Genomics of the tumorigenes clade of the family Rhizobiaceae and description of Rhizobium rhododendri sp. nov.</title>
        <authorList>
            <person name="Kuzmanovic N."/>
            <person name="diCenzo G.C."/>
            <person name="Bunk B."/>
            <person name="Sproeer C."/>
            <person name="Fruehling A."/>
            <person name="Neumann-Schaal M."/>
            <person name="Overmann J."/>
            <person name="Smalla K."/>
        </authorList>
    </citation>
    <scope>NUCLEOTIDE SEQUENCE [LARGE SCALE GENOMIC DNA]</scope>
    <source>
        <strain evidence="3">rho-6.2</strain>
        <plasmid evidence="2 3">unnamed1</plasmid>
    </source>
</reference>
<sequence length="292" mass="31930">MDPITAIIASALVASVAMSFEIFGTATNIQWYSSAILFFVIFWHFPSEKVSPWIYVLAIIYGWTGIPSGILFPAFLVVGVVKQSRAHLIISAVLLIGVAIQVGCILNGPGVARHFEHRFSILVFPTVLHSILGLWITPSLASALGTKYLTLADGIAFLAISTLILSMPIKLASHARPLAMFALLVGFSASITQTFAGIGDADGFLKPVYGGRYYFISSSAIVLAFMFASKSHPKFVRIPLLLALTVNISAWYSQDWTVFTRGKAWEQVLDNCRQVTCTVPIWPEGWTVDIEK</sequence>
<evidence type="ECO:0000256" key="1">
    <source>
        <dbReference type="SAM" id="Phobius"/>
    </source>
</evidence>
<feature type="transmembrane region" description="Helical" evidence="1">
    <location>
        <begin position="178"/>
        <end position="199"/>
    </location>
</feature>
<keyword evidence="1" id="KW-1133">Transmembrane helix</keyword>
<feature type="transmembrane region" description="Helical" evidence="1">
    <location>
        <begin position="148"/>
        <end position="166"/>
    </location>
</feature>
<feature type="transmembrane region" description="Helical" evidence="1">
    <location>
        <begin position="53"/>
        <end position="80"/>
    </location>
</feature>
<reference evidence="2 3" key="1">
    <citation type="journal article" date="2019" name="Phytopathology">
        <title>A Novel Group of Rhizobium tumorigenes-Like Agrobacteria Associated with Crown Gall Disease of Rhododendron and Blueberry.</title>
        <authorList>
            <person name="Kuzmanovic N."/>
            <person name="Behrens P."/>
            <person name="Idczak E."/>
            <person name="Wagner S."/>
            <person name="Gotz M."/>
            <person name="Sproer C."/>
            <person name="Bunk B."/>
            <person name="Overmann J."/>
            <person name="Smalla K."/>
        </authorList>
    </citation>
    <scope>NUCLEOTIDE SEQUENCE [LARGE SCALE GENOMIC DNA]</scope>
    <source>
        <strain evidence="3">rho-6.2</strain>
    </source>
</reference>
<feature type="transmembrane region" description="Helical" evidence="1">
    <location>
        <begin position="86"/>
        <end position="107"/>
    </location>
</feature>
<geneLocation type="plasmid" evidence="2 3">
    <name>unnamed1</name>
</geneLocation>
<feature type="transmembrane region" description="Helical" evidence="1">
    <location>
        <begin position="119"/>
        <end position="136"/>
    </location>
</feature>